<accession>A0A1I1V503</accession>
<dbReference type="FunCoup" id="A0A1I1V503">
    <property type="interactions" value="376"/>
</dbReference>
<dbReference type="InterPro" id="IPR050275">
    <property type="entry name" value="PGM_Phosphatase"/>
</dbReference>
<keyword evidence="3" id="KW-1185">Reference proteome</keyword>
<feature type="binding site" evidence="1">
    <location>
        <position position="59"/>
    </location>
    <ligand>
        <name>substrate</name>
    </ligand>
</feature>
<dbReference type="Pfam" id="PF00300">
    <property type="entry name" value="His_Phos_1"/>
    <property type="match status" value="1"/>
</dbReference>
<name>A0A1I1V503_9BACT</name>
<evidence type="ECO:0000313" key="3">
    <source>
        <dbReference type="Proteomes" id="UP000181976"/>
    </source>
</evidence>
<evidence type="ECO:0000313" key="2">
    <source>
        <dbReference type="EMBL" id="SFD77984.1"/>
    </source>
</evidence>
<dbReference type="Proteomes" id="UP000181976">
    <property type="component" value="Unassembled WGS sequence"/>
</dbReference>
<sequence>MPKRIYFMRHPKTEVPQGICYGISDVKPSEQSLAKAIQKGHSKFQGVDFDICFTSPLTRCTLLAAAFVPAEKIVRSRYLREIDFGKWEMMPWADIAPEEQQAWGEDFIRCKVHGGENFLDVQKRVLTFLAQVTQTGYNNILVVTHAGLLRALLAHLLEASPRKIFAIHIDYGDVFCLEWHNSEYYKVKYL</sequence>
<proteinExistence type="predicted"/>
<dbReference type="InterPro" id="IPR013078">
    <property type="entry name" value="His_Pase_superF_clade-1"/>
</dbReference>
<dbReference type="EMBL" id="FONA01000002">
    <property type="protein sequence ID" value="SFD77984.1"/>
    <property type="molecule type" value="Genomic_DNA"/>
</dbReference>
<dbReference type="OrthoDB" id="9782128at2"/>
<gene>
    <name evidence="2" type="ORF">SAMN05444380_10234</name>
</gene>
<dbReference type="InterPro" id="IPR029033">
    <property type="entry name" value="His_PPase_superfam"/>
</dbReference>
<dbReference type="InParanoid" id="A0A1I1V503"/>
<dbReference type="GO" id="GO:0016791">
    <property type="term" value="F:phosphatase activity"/>
    <property type="evidence" value="ECO:0007669"/>
    <property type="project" value="TreeGrafter"/>
</dbReference>
<dbReference type="Gene3D" id="3.40.50.1240">
    <property type="entry name" value="Phosphoglycerate mutase-like"/>
    <property type="match status" value="1"/>
</dbReference>
<dbReference type="CDD" id="cd07067">
    <property type="entry name" value="HP_PGM_like"/>
    <property type="match status" value="1"/>
</dbReference>
<evidence type="ECO:0000256" key="1">
    <source>
        <dbReference type="PIRSR" id="PIRSR613078-2"/>
    </source>
</evidence>
<dbReference type="eggNOG" id="COG0406">
    <property type="taxonomic scope" value="Bacteria"/>
</dbReference>
<dbReference type="SMART" id="SM00855">
    <property type="entry name" value="PGAM"/>
    <property type="match status" value="1"/>
</dbReference>
<protein>
    <submittedName>
        <fullName evidence="2">Alpha-ribazole phosphatase</fullName>
    </submittedName>
</protein>
<dbReference type="PANTHER" id="PTHR48100">
    <property type="entry name" value="BROAD-SPECIFICITY PHOSPHATASE YOR283W-RELATED"/>
    <property type="match status" value="1"/>
</dbReference>
<reference evidence="2 3" key="1">
    <citation type="submission" date="2016-10" db="EMBL/GenBank/DDBJ databases">
        <authorList>
            <person name="de Groot N.N."/>
        </authorList>
    </citation>
    <scope>NUCLEOTIDE SEQUENCE [LARGE SCALE GENOMIC DNA]</scope>
    <source>
        <strain evidence="2 3">DSM 19012</strain>
    </source>
</reference>
<dbReference type="SUPFAM" id="SSF53254">
    <property type="entry name" value="Phosphoglycerate mutase-like"/>
    <property type="match status" value="1"/>
</dbReference>
<organism evidence="2 3">
    <name type="scientific">Thermophagus xiamenensis</name>
    <dbReference type="NCBI Taxonomy" id="385682"/>
    <lineage>
        <taxon>Bacteria</taxon>
        <taxon>Pseudomonadati</taxon>
        <taxon>Bacteroidota</taxon>
        <taxon>Bacteroidia</taxon>
        <taxon>Marinilabiliales</taxon>
        <taxon>Marinilabiliaceae</taxon>
        <taxon>Thermophagus</taxon>
    </lineage>
</organism>
<dbReference type="AlphaFoldDB" id="A0A1I1V503"/>
<dbReference type="STRING" id="385682.SAMN05444380_10234"/>
<dbReference type="PIRSF" id="PIRSF000709">
    <property type="entry name" value="6PFK_2-Ptase"/>
    <property type="match status" value="1"/>
</dbReference>
<dbReference type="RefSeq" id="WP_010527983.1">
    <property type="nucleotide sequence ID" value="NZ_AFSL01000065.1"/>
</dbReference>